<dbReference type="InterPro" id="IPR022307">
    <property type="entry name" value="Helicase_put_actinobac"/>
</dbReference>
<dbReference type="OrthoDB" id="143059at2"/>
<dbReference type="Pfam" id="PF09369">
    <property type="entry name" value="MZB"/>
    <property type="match status" value="1"/>
</dbReference>
<keyword evidence="2" id="KW-0067">ATP-binding</keyword>
<dbReference type="GO" id="GO:0036297">
    <property type="term" value="P:interstrand cross-link repair"/>
    <property type="evidence" value="ECO:0007669"/>
    <property type="project" value="TreeGrafter"/>
</dbReference>
<dbReference type="Gene3D" id="3.40.50.300">
    <property type="entry name" value="P-loop containing nucleotide triphosphate hydrolases"/>
    <property type="match status" value="2"/>
</dbReference>
<reference evidence="6 7" key="1">
    <citation type="submission" date="2018-11" db="EMBL/GenBank/DDBJ databases">
        <title>Genomes From Bacteria Associated with the Canine Oral Cavity: a Test Case for Automated Genome-Based Taxonomic Assignment.</title>
        <authorList>
            <person name="Coil D.A."/>
            <person name="Jospin G."/>
            <person name="Darling A.E."/>
            <person name="Wallis C."/>
            <person name="Davis I.J."/>
            <person name="Harris S."/>
            <person name="Eisen J.A."/>
            <person name="Holcombe L.J."/>
            <person name="O'Flynn C."/>
        </authorList>
    </citation>
    <scope>NUCLEOTIDE SEQUENCE [LARGE SCALE GENOMIC DNA]</scope>
    <source>
        <strain evidence="6 7">OH770</strain>
    </source>
</reference>
<dbReference type="PROSITE" id="PS51192">
    <property type="entry name" value="HELICASE_ATP_BIND_1"/>
    <property type="match status" value="1"/>
</dbReference>
<dbReference type="NCBIfam" id="TIGR03817">
    <property type="entry name" value="DECH_helic"/>
    <property type="match status" value="1"/>
</dbReference>
<accession>A0A3P1SGS0</accession>
<keyword evidence="3" id="KW-0175">Coiled coil</keyword>
<evidence type="ECO:0000313" key="6">
    <source>
        <dbReference type="EMBL" id="RRC95935.1"/>
    </source>
</evidence>
<evidence type="ECO:0000259" key="4">
    <source>
        <dbReference type="PROSITE" id="PS51192"/>
    </source>
</evidence>
<dbReference type="InterPro" id="IPR001650">
    <property type="entry name" value="Helicase_C-like"/>
</dbReference>
<dbReference type="GO" id="GO:0005524">
    <property type="term" value="F:ATP binding"/>
    <property type="evidence" value="ECO:0007669"/>
    <property type="project" value="UniProtKB-KW"/>
</dbReference>
<comment type="caution">
    <text evidence="6">The sequence shown here is derived from an EMBL/GenBank/DDBJ whole genome shotgun (WGS) entry which is preliminary data.</text>
</comment>
<proteinExistence type="predicted"/>
<keyword evidence="1" id="KW-0547">Nucleotide-binding</keyword>
<dbReference type="SUPFAM" id="SSF52540">
    <property type="entry name" value="P-loop containing nucleoside triphosphate hydrolases"/>
    <property type="match status" value="1"/>
</dbReference>
<dbReference type="Proteomes" id="UP000280444">
    <property type="component" value="Unassembled WGS sequence"/>
</dbReference>
<evidence type="ECO:0000256" key="3">
    <source>
        <dbReference type="SAM" id="Coils"/>
    </source>
</evidence>
<dbReference type="CDD" id="cd18797">
    <property type="entry name" value="SF2_C_Hrq"/>
    <property type="match status" value="1"/>
</dbReference>
<evidence type="ECO:0000256" key="1">
    <source>
        <dbReference type="ARBA" id="ARBA00022741"/>
    </source>
</evidence>
<dbReference type="SMART" id="SM00487">
    <property type="entry name" value="DEXDc"/>
    <property type="match status" value="1"/>
</dbReference>
<dbReference type="PANTHER" id="PTHR47957">
    <property type="entry name" value="ATP-DEPENDENT HELICASE HRQ1"/>
    <property type="match status" value="1"/>
</dbReference>
<dbReference type="GO" id="GO:0003676">
    <property type="term" value="F:nucleic acid binding"/>
    <property type="evidence" value="ECO:0007669"/>
    <property type="project" value="InterPro"/>
</dbReference>
<evidence type="ECO:0000259" key="5">
    <source>
        <dbReference type="PROSITE" id="PS51194"/>
    </source>
</evidence>
<evidence type="ECO:0000313" key="7">
    <source>
        <dbReference type="Proteomes" id="UP000280444"/>
    </source>
</evidence>
<dbReference type="Pfam" id="PF00270">
    <property type="entry name" value="DEAD"/>
    <property type="match status" value="1"/>
</dbReference>
<gene>
    <name evidence="6" type="ORF">EII11_03550</name>
</gene>
<keyword evidence="6" id="KW-0378">Hydrolase</keyword>
<dbReference type="RefSeq" id="WP_124868667.1">
    <property type="nucleotide sequence ID" value="NZ_RQZF01000002.1"/>
</dbReference>
<dbReference type="AlphaFoldDB" id="A0A3P1SGS0"/>
<dbReference type="InterPro" id="IPR018973">
    <property type="entry name" value="MZB"/>
</dbReference>
<dbReference type="GO" id="GO:0006289">
    <property type="term" value="P:nucleotide-excision repair"/>
    <property type="evidence" value="ECO:0007669"/>
    <property type="project" value="TreeGrafter"/>
</dbReference>
<keyword evidence="7" id="KW-1185">Reference proteome</keyword>
<dbReference type="SMART" id="SM00490">
    <property type="entry name" value="HELICc"/>
    <property type="match status" value="1"/>
</dbReference>
<evidence type="ECO:0000256" key="2">
    <source>
        <dbReference type="ARBA" id="ARBA00022840"/>
    </source>
</evidence>
<sequence length="806" mass="86498">MSSTHSASLLALVERIGRQHGQHVHTHVIPSREGVIAPWPQWVNERVVAAWERHGVDAPWAHQAHALTAIAEGADIALATGTGSGKSLAAWTPILSELAASAFTTRISEVHRRPTCLYVSPTKALAADQLAALQRLLADSELEVRAASADGDTPREAKEWARANADIVVTNPDFVHFVLLPGHERWTRLLSSLRYIIIDELHHWRGVTGSHIALVMRRLLRAAHRLGADPQVIMLSATIRDPERVGETMIGRPGVRAITEDASPSGRRHVAMWQAREVVDEDALPIDSFLSAVAGEIPVLEAPTRRLSAATEAALLTADLVAAGGRVLTFVRSRAGAEAVAAQVRERLDAVAGGDLSQRVGAYRGGYLPEERRALEGALRSGAVRALATTSALELGLDVSGLDATVTAGWPGTRASLWQQVGRAGRAGAEGVSVLVASDNPLDTYLVHHPEQVLAPVEAAVIDPSNPWVVAPHVCAAAAEFPFSAEDGDFERFALEDDALLRDLVAQGYLKKRGGVWRWDATRPDRACDMTDLRGGGGDVQIVESSTGAVIGSVPDGDADSQVFPDAIYVHQGRTFHVLSLLPVTPGSPQRVAEVEEVSTRLRTRAKQHVSVQIREVLQTWASPDQTVVWNFGAVDVTSRVTDFDLLRLPGLEFLRNQELSLPTRTLVTKSVWYTITPAALKAMGVKKADIPGALHAAEHAAIALLPLLATCDRWDLGGLSTAEHEDTLLPTVFVHDAYRGGAGHSQYGFSHAREWVGAVLEAVASCPCDEGCPSCVQSPKCGNGNEPLSKAGAITVLTYLKDRTP</sequence>
<dbReference type="Pfam" id="PF00271">
    <property type="entry name" value="Helicase_C"/>
    <property type="match status" value="1"/>
</dbReference>
<protein>
    <submittedName>
        <fullName evidence="6">DEAD/DEAH box helicase</fullName>
    </submittedName>
</protein>
<dbReference type="InterPro" id="IPR027417">
    <property type="entry name" value="P-loop_NTPase"/>
</dbReference>
<dbReference type="PROSITE" id="PS51194">
    <property type="entry name" value="HELICASE_CTER"/>
    <property type="match status" value="1"/>
</dbReference>
<feature type="coiled-coil region" evidence="3">
    <location>
        <begin position="123"/>
        <end position="150"/>
    </location>
</feature>
<dbReference type="PANTHER" id="PTHR47957:SF3">
    <property type="entry name" value="ATP-DEPENDENT HELICASE HRQ1"/>
    <property type="match status" value="1"/>
</dbReference>
<organism evidence="6 7">
    <name type="scientific">Schaalia canis</name>
    <dbReference type="NCBI Taxonomy" id="100469"/>
    <lineage>
        <taxon>Bacteria</taxon>
        <taxon>Bacillati</taxon>
        <taxon>Actinomycetota</taxon>
        <taxon>Actinomycetes</taxon>
        <taxon>Actinomycetales</taxon>
        <taxon>Actinomycetaceae</taxon>
        <taxon>Schaalia</taxon>
    </lineage>
</organism>
<dbReference type="InterPro" id="IPR011545">
    <property type="entry name" value="DEAD/DEAH_box_helicase_dom"/>
</dbReference>
<dbReference type="EMBL" id="RQZF01000002">
    <property type="protein sequence ID" value="RRC95935.1"/>
    <property type="molecule type" value="Genomic_DNA"/>
</dbReference>
<dbReference type="GO" id="GO:0043138">
    <property type="term" value="F:3'-5' DNA helicase activity"/>
    <property type="evidence" value="ECO:0007669"/>
    <property type="project" value="TreeGrafter"/>
</dbReference>
<dbReference type="InterPro" id="IPR014001">
    <property type="entry name" value="Helicase_ATP-bd"/>
</dbReference>
<keyword evidence="6" id="KW-0347">Helicase</keyword>
<feature type="domain" description="Helicase ATP-binding" evidence="4">
    <location>
        <begin position="67"/>
        <end position="257"/>
    </location>
</feature>
<feature type="domain" description="Helicase C-terminal" evidence="5">
    <location>
        <begin position="315"/>
        <end position="465"/>
    </location>
</feature>
<name>A0A3P1SGS0_9ACTO</name>